<keyword evidence="8" id="KW-0449">Lipoprotein</keyword>
<dbReference type="STRING" id="400682.A0A1X7VID1"/>
<evidence type="ECO:0000256" key="2">
    <source>
        <dbReference type="ARBA" id="ARBA00010142"/>
    </source>
</evidence>
<dbReference type="SMART" id="SM00173">
    <property type="entry name" value="RAS"/>
    <property type="match status" value="1"/>
</dbReference>
<protein>
    <recommendedName>
        <fullName evidence="11">BTB domain-containing protein</fullName>
    </recommendedName>
</protein>
<keyword evidence="7" id="KW-0472">Membrane</keyword>
<dbReference type="SUPFAM" id="SSF52540">
    <property type="entry name" value="P-loop containing nucleoside triphosphate hydrolases"/>
    <property type="match status" value="1"/>
</dbReference>
<feature type="domain" description="BTB" evidence="11">
    <location>
        <begin position="234"/>
        <end position="352"/>
    </location>
</feature>
<dbReference type="PROSITE" id="PS50097">
    <property type="entry name" value="BTB"/>
    <property type="match status" value="2"/>
</dbReference>
<dbReference type="Gene3D" id="3.30.710.10">
    <property type="entry name" value="Potassium Channel Kv1.1, Chain A"/>
    <property type="match status" value="2"/>
</dbReference>
<evidence type="ECO:0000256" key="10">
    <source>
        <dbReference type="SAM" id="MobiDB-lite"/>
    </source>
</evidence>
<proteinExistence type="inferred from homology"/>
<evidence type="ECO:0000256" key="4">
    <source>
        <dbReference type="ARBA" id="ARBA00022481"/>
    </source>
</evidence>
<evidence type="ECO:0000256" key="8">
    <source>
        <dbReference type="ARBA" id="ARBA00023288"/>
    </source>
</evidence>
<dbReference type="OrthoDB" id="10251809at2759"/>
<feature type="domain" description="BTB" evidence="11">
    <location>
        <begin position="413"/>
        <end position="480"/>
    </location>
</feature>
<evidence type="ECO:0000256" key="7">
    <source>
        <dbReference type="ARBA" id="ARBA00023136"/>
    </source>
</evidence>
<dbReference type="PRINTS" id="PR00449">
    <property type="entry name" value="RASTRNSFRMNG"/>
</dbReference>
<keyword evidence="6" id="KW-0342">GTP-binding</keyword>
<dbReference type="FunFam" id="3.30.710.10:FF:000202">
    <property type="entry name" value="Predicted protein"/>
    <property type="match status" value="1"/>
</dbReference>
<dbReference type="SMART" id="SM00225">
    <property type="entry name" value="BTB"/>
    <property type="match status" value="2"/>
</dbReference>
<dbReference type="InParanoid" id="A0A1X7VID1"/>
<dbReference type="NCBIfam" id="TIGR00231">
    <property type="entry name" value="small_GTP"/>
    <property type="match status" value="1"/>
</dbReference>
<sequence length="612" mass="69192">MASYDSPRLKMVVVGDGAVGKSCFLISWSSGSFPSEYVPTVFDNYAMDKFVEGHGNVILAVFDTAGQEDYDRLRPLAYPETDVILMCYDISNRSSFENIKSKWLPEVRQYIPDAHVVLLGLKSDLKDTAHSIVTYDEGYQLAREEVLSGFHEVSSLRHQGLEEAMHTAIINGLSDKKKKKRFNLFKRKKSSKSSEPAVPPPPVMPENTRAPWINITSSTLASDWSKLIDHTQFSDVVIHLSNKRYHGHRYILCTASDVMRRLLGVPLSQFKPSESLSEYECPQWSLKRLTELTFDTINNGQEEGFVSIVAENQSSSNSLPTVHVTLDEELFTETALKRCLEFLYTGSITVDKISEELDETIKAAGLLNLPELIIICKNAQSDQEFLNPSIGTWLNDRNSSIAKDLFFNKTFLSDVEFLVEGVTVPAHKIVLTTRCDVLAAMLTGGFSETNTHQIEIPEVSSETFLAMLEYLYTDHSPIEETDSVGIMILANQYVQPRLSSLCQLYVTKQVDKACAKSIAEADINIIDLLLLSQLHNADQLSGWCLHFISSNYLVFENKDQFKQLETENKEYIEKHRWPPVSYLEAMEEYQRQYGSDEEISGGKKKREKCSVM</sequence>
<feature type="region of interest" description="Disordered" evidence="10">
    <location>
        <begin position="186"/>
        <end position="207"/>
    </location>
</feature>
<comment type="similarity">
    <text evidence="2">Belongs to the small GTPase superfamily. Rho family.</text>
</comment>
<dbReference type="GO" id="GO:0005525">
    <property type="term" value="F:GTP binding"/>
    <property type="evidence" value="ECO:0007669"/>
    <property type="project" value="UniProtKB-KW"/>
</dbReference>
<feature type="compositionally biased region" description="Basic residues" evidence="10">
    <location>
        <begin position="602"/>
        <end position="612"/>
    </location>
</feature>
<dbReference type="InterPro" id="IPR011333">
    <property type="entry name" value="SKP1/BTB/POZ_sf"/>
</dbReference>
<comment type="subcellular location">
    <subcellularLocation>
        <location evidence="1">Cell membrane</location>
        <topology evidence="1">Lipid-anchor</topology>
        <orientation evidence="1">Cytoplasmic side</orientation>
    </subcellularLocation>
</comment>
<dbReference type="EnsemblMetazoa" id="XM_011411877.2">
    <property type="protein sequence ID" value="XP_011410179.2"/>
    <property type="gene ID" value="LOC100632067"/>
</dbReference>
<evidence type="ECO:0000256" key="3">
    <source>
        <dbReference type="ARBA" id="ARBA00022475"/>
    </source>
</evidence>
<dbReference type="InterPro" id="IPR000210">
    <property type="entry name" value="BTB/POZ_dom"/>
</dbReference>
<dbReference type="KEGG" id="aqu:100632067"/>
<dbReference type="PROSITE" id="PS51421">
    <property type="entry name" value="RAS"/>
    <property type="match status" value="1"/>
</dbReference>
<evidence type="ECO:0000259" key="11">
    <source>
        <dbReference type="PROSITE" id="PS50097"/>
    </source>
</evidence>
<dbReference type="EnsemblMetazoa" id="Aqu2.1.39806_001">
    <property type="protein sequence ID" value="Aqu2.1.39806_001"/>
    <property type="gene ID" value="Aqu2.1.39806"/>
</dbReference>
<dbReference type="PROSITE" id="PS51420">
    <property type="entry name" value="RHO"/>
    <property type="match status" value="1"/>
</dbReference>
<reference evidence="12" key="2">
    <citation type="submission" date="2017-05" db="UniProtKB">
        <authorList>
            <consortium name="EnsemblMetazoa"/>
        </authorList>
    </citation>
    <scope>IDENTIFICATION</scope>
</reference>
<evidence type="ECO:0000313" key="13">
    <source>
        <dbReference type="Proteomes" id="UP000007879"/>
    </source>
</evidence>
<dbReference type="GO" id="GO:0003924">
    <property type="term" value="F:GTPase activity"/>
    <property type="evidence" value="ECO:0007669"/>
    <property type="project" value="InterPro"/>
</dbReference>
<dbReference type="GO" id="GO:0005886">
    <property type="term" value="C:plasma membrane"/>
    <property type="evidence" value="ECO:0007669"/>
    <property type="project" value="UniProtKB-SubCell"/>
</dbReference>
<evidence type="ECO:0000256" key="9">
    <source>
        <dbReference type="ARBA" id="ARBA00023289"/>
    </source>
</evidence>
<dbReference type="Gene3D" id="1.25.40.420">
    <property type="match status" value="1"/>
</dbReference>
<evidence type="ECO:0000256" key="6">
    <source>
        <dbReference type="ARBA" id="ARBA00023134"/>
    </source>
</evidence>
<organism evidence="12">
    <name type="scientific">Amphimedon queenslandica</name>
    <name type="common">Sponge</name>
    <dbReference type="NCBI Taxonomy" id="400682"/>
    <lineage>
        <taxon>Eukaryota</taxon>
        <taxon>Metazoa</taxon>
        <taxon>Porifera</taxon>
        <taxon>Demospongiae</taxon>
        <taxon>Heteroscleromorpha</taxon>
        <taxon>Haplosclerida</taxon>
        <taxon>Niphatidae</taxon>
        <taxon>Amphimedon</taxon>
    </lineage>
</organism>
<dbReference type="InterPro" id="IPR005225">
    <property type="entry name" value="Small_GTP-bd"/>
</dbReference>
<dbReference type="GO" id="GO:0007264">
    <property type="term" value="P:small GTPase-mediated signal transduction"/>
    <property type="evidence" value="ECO:0007669"/>
    <property type="project" value="InterPro"/>
</dbReference>
<dbReference type="PANTHER" id="PTHR24072">
    <property type="entry name" value="RHO FAMILY GTPASE"/>
    <property type="match status" value="1"/>
</dbReference>
<dbReference type="CDD" id="cd18499">
    <property type="entry name" value="BACK_RHOBTB"/>
    <property type="match status" value="1"/>
</dbReference>
<evidence type="ECO:0000256" key="5">
    <source>
        <dbReference type="ARBA" id="ARBA00022741"/>
    </source>
</evidence>
<dbReference type="PROSITE" id="PS51419">
    <property type="entry name" value="RAB"/>
    <property type="match status" value="1"/>
</dbReference>
<reference evidence="13" key="1">
    <citation type="journal article" date="2010" name="Nature">
        <title>The Amphimedon queenslandica genome and the evolution of animal complexity.</title>
        <authorList>
            <person name="Srivastava M."/>
            <person name="Simakov O."/>
            <person name="Chapman J."/>
            <person name="Fahey B."/>
            <person name="Gauthier M.E."/>
            <person name="Mitros T."/>
            <person name="Richards G.S."/>
            <person name="Conaco C."/>
            <person name="Dacre M."/>
            <person name="Hellsten U."/>
            <person name="Larroux C."/>
            <person name="Putnam N.H."/>
            <person name="Stanke M."/>
            <person name="Adamska M."/>
            <person name="Darling A."/>
            <person name="Degnan S.M."/>
            <person name="Oakley T.H."/>
            <person name="Plachetzki D.C."/>
            <person name="Zhai Y."/>
            <person name="Adamski M."/>
            <person name="Calcino A."/>
            <person name="Cummins S.F."/>
            <person name="Goodstein D.M."/>
            <person name="Harris C."/>
            <person name="Jackson D.J."/>
            <person name="Leys S.P."/>
            <person name="Shu S."/>
            <person name="Woodcroft B.J."/>
            <person name="Vervoort M."/>
            <person name="Kosik K.S."/>
            <person name="Manning G."/>
            <person name="Degnan B.M."/>
            <person name="Rokhsar D.S."/>
        </authorList>
    </citation>
    <scope>NUCLEOTIDE SEQUENCE [LARGE SCALE GENOMIC DNA]</scope>
</reference>
<evidence type="ECO:0000313" key="12">
    <source>
        <dbReference type="EnsemblMetazoa" id="Aqu2.1.39806_001"/>
    </source>
</evidence>
<accession>A0A1X7VID1</accession>
<name>A0A1X7VID1_AMPQE</name>
<dbReference type="AlphaFoldDB" id="A0A1X7VID1"/>
<keyword evidence="5" id="KW-0547">Nucleotide-binding</keyword>
<dbReference type="Pfam" id="PF00071">
    <property type="entry name" value="Ras"/>
    <property type="match status" value="1"/>
</dbReference>
<dbReference type="Gene3D" id="3.40.50.300">
    <property type="entry name" value="P-loop containing nucleotide triphosphate hydrolases"/>
    <property type="match status" value="1"/>
</dbReference>
<dbReference type="SMART" id="SM00174">
    <property type="entry name" value="RHO"/>
    <property type="match status" value="1"/>
</dbReference>
<dbReference type="InterPro" id="IPR027417">
    <property type="entry name" value="P-loop_NTPase"/>
</dbReference>
<dbReference type="SUPFAM" id="SSF54695">
    <property type="entry name" value="POZ domain"/>
    <property type="match status" value="2"/>
</dbReference>
<gene>
    <name evidence="12" type="primary">100632067</name>
</gene>
<dbReference type="eggNOG" id="KOG0393">
    <property type="taxonomic scope" value="Eukaryota"/>
</dbReference>
<dbReference type="SMART" id="SM00175">
    <property type="entry name" value="RAB"/>
    <property type="match status" value="1"/>
</dbReference>
<dbReference type="InterPro" id="IPR003578">
    <property type="entry name" value="Small_GTPase_Rho"/>
</dbReference>
<dbReference type="Pfam" id="PF00651">
    <property type="entry name" value="BTB"/>
    <property type="match status" value="2"/>
</dbReference>
<dbReference type="Proteomes" id="UP000007879">
    <property type="component" value="Unassembled WGS sequence"/>
</dbReference>
<keyword evidence="9" id="KW-0636">Prenylation</keyword>
<evidence type="ECO:0000256" key="1">
    <source>
        <dbReference type="ARBA" id="ARBA00004342"/>
    </source>
</evidence>
<keyword evidence="13" id="KW-1185">Reference proteome</keyword>
<dbReference type="FunFam" id="3.40.50.300:FF:000983">
    <property type="entry name" value="Rho family GTPase"/>
    <property type="match status" value="1"/>
</dbReference>
<keyword evidence="4" id="KW-0488">Methylation</keyword>
<dbReference type="InterPro" id="IPR001806">
    <property type="entry name" value="Small_GTPase"/>
</dbReference>
<dbReference type="CDD" id="cd00157">
    <property type="entry name" value="Rho"/>
    <property type="match status" value="1"/>
</dbReference>
<keyword evidence="3" id="KW-1003">Cell membrane</keyword>
<feature type="region of interest" description="Disordered" evidence="10">
    <location>
        <begin position="593"/>
        <end position="612"/>
    </location>
</feature>